<reference evidence="1" key="1">
    <citation type="submission" date="2014-09" db="EMBL/GenBank/DDBJ databases">
        <authorList>
            <person name="Magalhaes I.L.F."/>
            <person name="Oliveira U."/>
            <person name="Santos F.R."/>
            <person name="Vidigal T.H.D.A."/>
            <person name="Brescovit A.D."/>
            <person name="Santos A.J."/>
        </authorList>
    </citation>
    <scope>NUCLEOTIDE SEQUENCE</scope>
    <source>
        <tissue evidence="1">Shoot tissue taken approximately 20 cm above the soil surface</tissue>
    </source>
</reference>
<sequence length="30" mass="3376">MSCNVTILGLLNSRVDCYVINEQTDCNFPL</sequence>
<accession>A0A0A9HHF4</accession>
<name>A0A0A9HHF4_ARUDO</name>
<dbReference type="AlphaFoldDB" id="A0A0A9HHF4"/>
<protein>
    <submittedName>
        <fullName evidence="1">Uncharacterized protein</fullName>
    </submittedName>
</protein>
<dbReference type="EMBL" id="GBRH01163600">
    <property type="protein sequence ID" value="JAE34296.1"/>
    <property type="molecule type" value="Transcribed_RNA"/>
</dbReference>
<evidence type="ECO:0000313" key="1">
    <source>
        <dbReference type="EMBL" id="JAE34296.1"/>
    </source>
</evidence>
<proteinExistence type="predicted"/>
<organism evidence="1">
    <name type="scientific">Arundo donax</name>
    <name type="common">Giant reed</name>
    <name type="synonym">Donax arundinaceus</name>
    <dbReference type="NCBI Taxonomy" id="35708"/>
    <lineage>
        <taxon>Eukaryota</taxon>
        <taxon>Viridiplantae</taxon>
        <taxon>Streptophyta</taxon>
        <taxon>Embryophyta</taxon>
        <taxon>Tracheophyta</taxon>
        <taxon>Spermatophyta</taxon>
        <taxon>Magnoliopsida</taxon>
        <taxon>Liliopsida</taxon>
        <taxon>Poales</taxon>
        <taxon>Poaceae</taxon>
        <taxon>PACMAD clade</taxon>
        <taxon>Arundinoideae</taxon>
        <taxon>Arundineae</taxon>
        <taxon>Arundo</taxon>
    </lineage>
</organism>
<reference evidence="1" key="2">
    <citation type="journal article" date="2015" name="Data Brief">
        <title>Shoot transcriptome of the giant reed, Arundo donax.</title>
        <authorList>
            <person name="Barrero R.A."/>
            <person name="Guerrero F.D."/>
            <person name="Moolhuijzen P."/>
            <person name="Goolsby J.A."/>
            <person name="Tidwell J."/>
            <person name="Bellgard S.E."/>
            <person name="Bellgard M.I."/>
        </authorList>
    </citation>
    <scope>NUCLEOTIDE SEQUENCE</scope>
    <source>
        <tissue evidence="1">Shoot tissue taken approximately 20 cm above the soil surface</tissue>
    </source>
</reference>